<geneLocation type="plasmid" evidence="1">
    <name>pHXH-4</name>
</geneLocation>
<reference evidence="1" key="1">
    <citation type="submission" date="2018-04" db="EMBL/GenBank/DDBJ databases">
        <authorList>
            <person name="Feng Y."/>
        </authorList>
    </citation>
    <scope>NUCLEOTIDE SEQUENCE</scope>
    <source>
        <strain evidence="1">104</strain>
        <plasmid evidence="1">pHXH-4</plasmid>
    </source>
</reference>
<evidence type="ECO:0000313" key="1">
    <source>
        <dbReference type="EMBL" id="AZM66458.1"/>
    </source>
</evidence>
<accession>A0A3Q8VKV4</accession>
<name>A0A3Q8VKV4_ECOLX</name>
<keyword evidence="1" id="KW-0614">Plasmid</keyword>
<sequence length="90" mass="10205">MLKYLMWREWMGYITYVTDQRPGEPDILTGNTFADLEICDSDGHLLLKVSAPEAGWTHESLNLVQPQEVQEGNDAFDAYLNGIWIGSTEV</sequence>
<protein>
    <submittedName>
        <fullName evidence="1">Uncharacterized protein</fullName>
    </submittedName>
</protein>
<dbReference type="EMBL" id="MH257956">
    <property type="protein sequence ID" value="AZM66458.1"/>
    <property type="molecule type" value="Genomic_DNA"/>
</dbReference>
<organism evidence="1">
    <name type="scientific">Escherichia coli</name>
    <dbReference type="NCBI Taxonomy" id="562"/>
    <lineage>
        <taxon>Bacteria</taxon>
        <taxon>Pseudomonadati</taxon>
        <taxon>Pseudomonadota</taxon>
        <taxon>Gammaproteobacteria</taxon>
        <taxon>Enterobacterales</taxon>
        <taxon>Enterobacteriaceae</taxon>
        <taxon>Escherichia</taxon>
    </lineage>
</organism>
<proteinExistence type="predicted"/>
<dbReference type="AlphaFoldDB" id="A0A3Q8VKV4"/>